<dbReference type="PRINTS" id="PR00449">
    <property type="entry name" value="RASTRNSFRMNG"/>
</dbReference>
<dbReference type="Pfam" id="PF00071">
    <property type="entry name" value="Ras"/>
    <property type="match status" value="1"/>
</dbReference>
<dbReference type="Gene3D" id="3.40.50.300">
    <property type="entry name" value="P-loop containing nucleotide triphosphate hydrolases"/>
    <property type="match status" value="1"/>
</dbReference>
<dbReference type="EMBL" id="JABXBU010002231">
    <property type="protein sequence ID" value="KAF8764931.1"/>
    <property type="molecule type" value="Genomic_DNA"/>
</dbReference>
<protein>
    <submittedName>
        <fullName evidence="1">Uncharacterized protein</fullName>
    </submittedName>
</protein>
<reference evidence="1" key="1">
    <citation type="journal article" date="2020" name="bioRxiv">
        <title>Chromosome-level reference genome of the European wasp spider Argiope bruennichi: a resource for studies on range expansion and evolutionary adaptation.</title>
        <authorList>
            <person name="Sheffer M.M."/>
            <person name="Hoppe A."/>
            <person name="Krehenwinkel H."/>
            <person name="Uhl G."/>
            <person name="Kuss A.W."/>
            <person name="Jensen L."/>
            <person name="Jensen C."/>
            <person name="Gillespie R.G."/>
            <person name="Hoff K.J."/>
            <person name="Prost S."/>
        </authorList>
    </citation>
    <scope>NUCLEOTIDE SEQUENCE</scope>
</reference>
<keyword evidence="2" id="KW-1185">Reference proteome</keyword>
<comment type="caution">
    <text evidence="1">The sequence shown here is derived from an EMBL/GenBank/DDBJ whole genome shotgun (WGS) entry which is preliminary data.</text>
</comment>
<gene>
    <name evidence="1" type="ORF">HNY73_022958</name>
</gene>
<dbReference type="InterPro" id="IPR027417">
    <property type="entry name" value="P-loop_NTPase"/>
</dbReference>
<name>A0A8T0E503_ARGBR</name>
<organism evidence="1 2">
    <name type="scientific">Argiope bruennichi</name>
    <name type="common">Wasp spider</name>
    <name type="synonym">Aranea bruennichi</name>
    <dbReference type="NCBI Taxonomy" id="94029"/>
    <lineage>
        <taxon>Eukaryota</taxon>
        <taxon>Metazoa</taxon>
        <taxon>Ecdysozoa</taxon>
        <taxon>Arthropoda</taxon>
        <taxon>Chelicerata</taxon>
        <taxon>Arachnida</taxon>
        <taxon>Araneae</taxon>
        <taxon>Araneomorphae</taxon>
        <taxon>Entelegynae</taxon>
        <taxon>Araneoidea</taxon>
        <taxon>Araneidae</taxon>
        <taxon>Argiope</taxon>
    </lineage>
</organism>
<dbReference type="InterPro" id="IPR001806">
    <property type="entry name" value="Small_GTPase"/>
</dbReference>
<accession>A0A8T0E503</accession>
<reference evidence="1" key="2">
    <citation type="submission" date="2020-06" db="EMBL/GenBank/DDBJ databases">
        <authorList>
            <person name="Sheffer M."/>
        </authorList>
    </citation>
    <scope>NUCLEOTIDE SEQUENCE</scope>
</reference>
<sequence length="217" mass="24654">MASFSRGTFISGRGKKSLPGHDLRSVIASKKAASLRCEYIGVIGAEMTGRNTLVRRFLHMSEGPFDAPEDRKYSRRSVLVELSQRPYIHEVDVVKLNVHILNARSRSYEDFYQIIPTLQSIVMIFDVRSERTLNIAKSCLNRIRQQLQNVTPPRFILVGNKIDLPVTDTVLNNIREEANNCGAENYYECSALMNINMDPVLDAILILTFYPNRPLPP</sequence>
<dbReference type="GO" id="GO:0003924">
    <property type="term" value="F:GTPase activity"/>
    <property type="evidence" value="ECO:0007669"/>
    <property type="project" value="InterPro"/>
</dbReference>
<proteinExistence type="predicted"/>
<evidence type="ECO:0000313" key="1">
    <source>
        <dbReference type="EMBL" id="KAF8764931.1"/>
    </source>
</evidence>
<dbReference type="SUPFAM" id="SSF52540">
    <property type="entry name" value="P-loop containing nucleoside triphosphate hydrolases"/>
    <property type="match status" value="1"/>
</dbReference>
<dbReference type="GO" id="GO:0005525">
    <property type="term" value="F:GTP binding"/>
    <property type="evidence" value="ECO:0007669"/>
    <property type="project" value="InterPro"/>
</dbReference>
<dbReference type="AlphaFoldDB" id="A0A8T0E503"/>
<dbReference type="Proteomes" id="UP000807504">
    <property type="component" value="Unassembled WGS sequence"/>
</dbReference>
<evidence type="ECO:0000313" key="2">
    <source>
        <dbReference type="Proteomes" id="UP000807504"/>
    </source>
</evidence>